<organism evidence="9 10">
    <name type="scientific">Desulfuribacillus alkaliarsenatis</name>
    <dbReference type="NCBI Taxonomy" id="766136"/>
    <lineage>
        <taxon>Bacteria</taxon>
        <taxon>Bacillati</taxon>
        <taxon>Bacillota</taxon>
        <taxon>Desulfuribacillia</taxon>
        <taxon>Desulfuribacillales</taxon>
        <taxon>Desulfuribacillaceae</taxon>
        <taxon>Desulfuribacillus</taxon>
    </lineage>
</organism>
<keyword evidence="2 6" id="KW-0240">DNA-directed RNA polymerase</keyword>
<evidence type="ECO:0000313" key="9">
    <source>
        <dbReference type="EMBL" id="OEF96755.1"/>
    </source>
</evidence>
<evidence type="ECO:0000313" key="10">
    <source>
        <dbReference type="Proteomes" id="UP000094296"/>
    </source>
</evidence>
<keyword evidence="3 6" id="KW-0808">Transferase</keyword>
<dbReference type="HAMAP" id="MF_00357">
    <property type="entry name" value="RNApol_bact_RpoE"/>
    <property type="match status" value="1"/>
</dbReference>
<dbReference type="RefSeq" id="WP_069643338.1">
    <property type="nucleotide sequence ID" value="NZ_MIJE01000030.1"/>
</dbReference>
<feature type="region of interest" description="Disordered" evidence="7">
    <location>
        <begin position="111"/>
        <end position="195"/>
    </location>
</feature>
<dbReference type="PROSITE" id="PS51913">
    <property type="entry name" value="HTH_HARE"/>
    <property type="match status" value="1"/>
</dbReference>
<gene>
    <name evidence="6" type="primary">rpoE</name>
    <name evidence="9" type="ORF">BHF68_06700</name>
</gene>
<dbReference type="Proteomes" id="UP000094296">
    <property type="component" value="Unassembled WGS sequence"/>
</dbReference>
<dbReference type="InterPro" id="IPR029757">
    <property type="entry name" value="RpoE"/>
</dbReference>
<comment type="caution">
    <text evidence="9">The sequence shown here is derived from an EMBL/GenBank/DDBJ whole genome shotgun (WGS) entry which is preliminary data.</text>
</comment>
<proteinExistence type="inferred from homology"/>
<dbReference type="STRING" id="766136.BHF68_06700"/>
<dbReference type="InterPro" id="IPR038087">
    <property type="entry name" value="RNAP_delta_N_dom_sf"/>
</dbReference>
<dbReference type="EMBL" id="MIJE01000030">
    <property type="protein sequence ID" value="OEF96755.1"/>
    <property type="molecule type" value="Genomic_DNA"/>
</dbReference>
<dbReference type="Gene3D" id="1.10.10.1250">
    <property type="entry name" value="RNA polymerase, subunit delta, N-terminal domain"/>
    <property type="match status" value="1"/>
</dbReference>
<name>A0A1E5G1I3_9FIRM</name>
<dbReference type="AlphaFoldDB" id="A0A1E5G1I3"/>
<accession>A0A1E5G1I3</accession>
<evidence type="ECO:0000256" key="3">
    <source>
        <dbReference type="ARBA" id="ARBA00022679"/>
    </source>
</evidence>
<feature type="domain" description="HTH HARE-type" evidence="8">
    <location>
        <begin position="17"/>
        <end position="84"/>
    </location>
</feature>
<sequence length="195" mass="22730">MSEQFSVQLTEEEIKNISYVDLAYEILNSSGNTFHYKDLLLEVGHRKGLSQDDLMEVMATIYSEINIDGRFLSIGSNVWGLKRWYPSEKTAKTGPTPKRFKRNDDDYDDYDLDDEFYMDDDYDNDLDDTDIDEQDDVDDVDVDEDIDIDIDDPVDDEFDIDDSLDEDIEEDDEDEDEGYDIADTEAEDEDDEDRL</sequence>
<reference evidence="9 10" key="1">
    <citation type="submission" date="2016-09" db="EMBL/GenBank/DDBJ databases">
        <title>Draft genome sequence for the type strain of Desulfuribacillus alkaliarsenatis AHT28, an obligately anaerobic, sulfidogenic bacterium isolated from Russian soda lake sediments.</title>
        <authorList>
            <person name="Abin C.A."/>
            <person name="Hollibaugh J.T."/>
        </authorList>
    </citation>
    <scope>NUCLEOTIDE SEQUENCE [LARGE SCALE GENOMIC DNA]</scope>
    <source>
        <strain evidence="9 10">AHT28</strain>
    </source>
</reference>
<evidence type="ECO:0000259" key="8">
    <source>
        <dbReference type="PROSITE" id="PS51913"/>
    </source>
</evidence>
<comment type="similarity">
    <text evidence="1 6">Belongs to the RpoE family.</text>
</comment>
<dbReference type="OrthoDB" id="401223at2"/>
<dbReference type="NCBIfam" id="TIGR04567">
    <property type="entry name" value="RNAP_delt_lowGC"/>
    <property type="match status" value="1"/>
</dbReference>
<dbReference type="GO" id="GO:0006351">
    <property type="term" value="P:DNA-templated transcription"/>
    <property type="evidence" value="ECO:0007669"/>
    <property type="project" value="InterPro"/>
</dbReference>
<protein>
    <recommendedName>
        <fullName evidence="6">Probable DNA-directed RNA polymerase subunit delta</fullName>
    </recommendedName>
    <alternativeName>
        <fullName evidence="6">RNAP delta factor</fullName>
    </alternativeName>
</protein>
<dbReference type="GO" id="GO:0006355">
    <property type="term" value="P:regulation of DNA-templated transcription"/>
    <property type="evidence" value="ECO:0007669"/>
    <property type="project" value="UniProtKB-UniRule"/>
</dbReference>
<comment type="function">
    <text evidence="6">Participates in both the initiation and recycling phases of transcription. In the presence of the delta subunit, RNAP displays an increased specificity of transcription, a decreased affinity for nucleic acids, and an increased efficiency of RNA synthesis because of enhanced recycling.</text>
</comment>
<dbReference type="GO" id="GO:0000428">
    <property type="term" value="C:DNA-directed RNA polymerase complex"/>
    <property type="evidence" value="ECO:0007669"/>
    <property type="project" value="UniProtKB-KW"/>
</dbReference>
<dbReference type="InterPro" id="IPR007759">
    <property type="entry name" value="Asxl_HARE-HTH"/>
</dbReference>
<evidence type="ECO:0000256" key="5">
    <source>
        <dbReference type="ARBA" id="ARBA00023163"/>
    </source>
</evidence>
<evidence type="ECO:0000256" key="2">
    <source>
        <dbReference type="ARBA" id="ARBA00022478"/>
    </source>
</evidence>
<evidence type="ECO:0000256" key="6">
    <source>
        <dbReference type="HAMAP-Rule" id="MF_00357"/>
    </source>
</evidence>
<keyword evidence="4 6" id="KW-0548">Nucleotidyltransferase</keyword>
<dbReference type="GO" id="GO:0003899">
    <property type="term" value="F:DNA-directed RNA polymerase activity"/>
    <property type="evidence" value="ECO:0007669"/>
    <property type="project" value="UniProtKB-UniRule"/>
</dbReference>
<evidence type="ECO:0000256" key="7">
    <source>
        <dbReference type="SAM" id="MobiDB-lite"/>
    </source>
</evidence>
<keyword evidence="5 6" id="KW-0804">Transcription</keyword>
<keyword evidence="10" id="KW-1185">Reference proteome</keyword>
<evidence type="ECO:0000256" key="4">
    <source>
        <dbReference type="ARBA" id="ARBA00022695"/>
    </source>
</evidence>
<dbReference type="Pfam" id="PF05066">
    <property type="entry name" value="HARE-HTH"/>
    <property type="match status" value="1"/>
</dbReference>
<comment type="subunit">
    <text evidence="6">RNAP is composed of a core of 2 alpha, a beta and a beta' subunits. The core is associated with a delta subunit and one of several sigma factors.</text>
</comment>
<evidence type="ECO:0000256" key="1">
    <source>
        <dbReference type="ARBA" id="ARBA00009828"/>
    </source>
</evidence>